<proteinExistence type="predicted"/>
<feature type="compositionally biased region" description="Low complexity" evidence="1">
    <location>
        <begin position="35"/>
        <end position="44"/>
    </location>
</feature>
<feature type="region of interest" description="Disordered" evidence="1">
    <location>
        <begin position="1"/>
        <end position="78"/>
    </location>
</feature>
<feature type="transmembrane region" description="Helical" evidence="2">
    <location>
        <begin position="150"/>
        <end position="170"/>
    </location>
</feature>
<evidence type="ECO:0000256" key="1">
    <source>
        <dbReference type="SAM" id="MobiDB-lite"/>
    </source>
</evidence>
<gene>
    <name evidence="3" type="ORF">GCM10009606_31260</name>
</gene>
<dbReference type="Proteomes" id="UP001499979">
    <property type="component" value="Unassembled WGS sequence"/>
</dbReference>
<keyword evidence="2" id="KW-0812">Transmembrane</keyword>
<evidence type="ECO:0000313" key="4">
    <source>
        <dbReference type="Proteomes" id="UP001499979"/>
    </source>
</evidence>
<keyword evidence="2" id="KW-0472">Membrane</keyword>
<feature type="compositionally biased region" description="Basic and acidic residues" evidence="1">
    <location>
        <begin position="1"/>
        <end position="10"/>
    </location>
</feature>
<dbReference type="RefSeq" id="WP_343908517.1">
    <property type="nucleotide sequence ID" value="NZ_BAAAJE010000016.1"/>
</dbReference>
<feature type="transmembrane region" description="Helical" evidence="2">
    <location>
        <begin position="79"/>
        <end position="100"/>
    </location>
</feature>
<dbReference type="EMBL" id="BAAAJE010000016">
    <property type="protein sequence ID" value="GAA1150378.1"/>
    <property type="molecule type" value="Genomic_DNA"/>
</dbReference>
<evidence type="ECO:0000256" key="2">
    <source>
        <dbReference type="SAM" id="Phobius"/>
    </source>
</evidence>
<name>A0ABP4F144_9ACTN</name>
<feature type="transmembrane region" description="Helical" evidence="2">
    <location>
        <begin position="120"/>
        <end position="138"/>
    </location>
</feature>
<protein>
    <submittedName>
        <fullName evidence="3">Uncharacterized protein</fullName>
    </submittedName>
</protein>
<keyword evidence="2" id="KW-1133">Transmembrane helix</keyword>
<comment type="caution">
    <text evidence="3">The sequence shown here is derived from an EMBL/GenBank/DDBJ whole genome shotgun (WGS) entry which is preliminary data.</text>
</comment>
<sequence>MAEGDQDKQPSLELPKLGLRRRKRPAPEPDPAPAVAPVVAPVVEEPVEQTRPIVVEEPAPEPEPEPEPRRRARRERGPGGMVGAVLSGLVVGLGIVGLTWASLRSCEKVQGTSSCGDVGYPLLALILVVMVVVGWLLLKVLRVRDPASTSFLGTGLAVVIALLVLVDHLLDRSMVVVVPLICAVTFGLAHWVTRTFVEPPRD</sequence>
<reference evidence="4" key="1">
    <citation type="journal article" date="2019" name="Int. J. Syst. Evol. Microbiol.">
        <title>The Global Catalogue of Microorganisms (GCM) 10K type strain sequencing project: providing services to taxonomists for standard genome sequencing and annotation.</title>
        <authorList>
            <consortium name="The Broad Institute Genomics Platform"/>
            <consortium name="The Broad Institute Genome Sequencing Center for Infectious Disease"/>
            <person name="Wu L."/>
            <person name="Ma J."/>
        </authorList>
    </citation>
    <scope>NUCLEOTIDE SEQUENCE [LARGE SCALE GENOMIC DNA]</scope>
    <source>
        <strain evidence="4">JCM 11813</strain>
    </source>
</reference>
<evidence type="ECO:0000313" key="3">
    <source>
        <dbReference type="EMBL" id="GAA1150378.1"/>
    </source>
</evidence>
<organism evidence="3 4">
    <name type="scientific">Nocardioides aquiterrae</name>
    <dbReference type="NCBI Taxonomy" id="203799"/>
    <lineage>
        <taxon>Bacteria</taxon>
        <taxon>Bacillati</taxon>
        <taxon>Actinomycetota</taxon>
        <taxon>Actinomycetes</taxon>
        <taxon>Propionibacteriales</taxon>
        <taxon>Nocardioidaceae</taxon>
        <taxon>Nocardioides</taxon>
    </lineage>
</organism>
<accession>A0ABP4F144</accession>
<keyword evidence="4" id="KW-1185">Reference proteome</keyword>
<feature type="transmembrane region" description="Helical" evidence="2">
    <location>
        <begin position="176"/>
        <end position="197"/>
    </location>
</feature>